<dbReference type="InterPro" id="IPR050158">
    <property type="entry name" value="Ubiquitin_ubiquitin-like"/>
</dbReference>
<sequence>MQIFVRNDDTITLNVEETDTIQIVKSKIQERLGIPTSDQRLIFAGKQLVDDRTLADYYIEKESTLYLLLRWGGGGRDGLPNVAPTQLNVAQSYKRKCSHSNQAEEKEAVCHLTK</sequence>
<dbReference type="EMBL" id="SWLB01000002">
    <property type="protein sequence ID" value="KAF3341031.1"/>
    <property type="molecule type" value="Genomic_DNA"/>
</dbReference>
<accession>A0A833RSF7</accession>
<dbReference type="InterPro" id="IPR019956">
    <property type="entry name" value="Ubiquitin_dom"/>
</dbReference>
<comment type="caution">
    <text evidence="3">The sequence shown here is derived from an EMBL/GenBank/DDBJ whole genome shotgun (WGS) entry which is preliminary data.</text>
</comment>
<organism evidence="3 4">
    <name type="scientific">Carex littledalei</name>
    <dbReference type="NCBI Taxonomy" id="544730"/>
    <lineage>
        <taxon>Eukaryota</taxon>
        <taxon>Viridiplantae</taxon>
        <taxon>Streptophyta</taxon>
        <taxon>Embryophyta</taxon>
        <taxon>Tracheophyta</taxon>
        <taxon>Spermatophyta</taxon>
        <taxon>Magnoliopsida</taxon>
        <taxon>Liliopsida</taxon>
        <taxon>Poales</taxon>
        <taxon>Cyperaceae</taxon>
        <taxon>Cyperoideae</taxon>
        <taxon>Cariceae</taxon>
        <taxon>Carex</taxon>
        <taxon>Carex subgen. Euthyceras</taxon>
    </lineage>
</organism>
<name>A0A833RSF7_9POAL</name>
<dbReference type="InterPro" id="IPR019954">
    <property type="entry name" value="Ubiquitin_CS"/>
</dbReference>
<keyword evidence="4" id="KW-1185">Reference proteome</keyword>
<dbReference type="FunFam" id="3.10.20.90:FF:000222">
    <property type="entry name" value="Polyubiquitin 5"/>
    <property type="match status" value="1"/>
</dbReference>
<dbReference type="Proteomes" id="UP000623129">
    <property type="component" value="Unassembled WGS sequence"/>
</dbReference>
<dbReference type="AlphaFoldDB" id="A0A833RSF7"/>
<dbReference type="PROSITE" id="PS00299">
    <property type="entry name" value="UBIQUITIN_1"/>
    <property type="match status" value="1"/>
</dbReference>
<evidence type="ECO:0000313" key="3">
    <source>
        <dbReference type="EMBL" id="KAF3341031.1"/>
    </source>
</evidence>
<dbReference type="SUPFAM" id="SSF54236">
    <property type="entry name" value="Ubiquitin-like"/>
    <property type="match status" value="1"/>
</dbReference>
<reference evidence="3" key="1">
    <citation type="submission" date="2020-01" db="EMBL/GenBank/DDBJ databases">
        <title>Genome sequence of Kobresia littledalei, the first chromosome-level genome in the family Cyperaceae.</title>
        <authorList>
            <person name="Qu G."/>
        </authorList>
    </citation>
    <scope>NUCLEOTIDE SEQUENCE</scope>
    <source>
        <strain evidence="3">C.B.Clarke</strain>
        <tissue evidence="3">Leaf</tissue>
    </source>
</reference>
<gene>
    <name evidence="3" type="ORF">FCM35_KLT09875</name>
</gene>
<feature type="domain" description="Ubiquitin-like" evidence="2">
    <location>
        <begin position="1"/>
        <end position="74"/>
    </location>
</feature>
<dbReference type="OrthoDB" id="1649877at2759"/>
<dbReference type="Gene3D" id="3.10.20.90">
    <property type="entry name" value="Phosphatidylinositol 3-kinase Catalytic Subunit, Chain A, domain 1"/>
    <property type="match status" value="1"/>
</dbReference>
<dbReference type="SMART" id="SM00213">
    <property type="entry name" value="UBQ"/>
    <property type="match status" value="1"/>
</dbReference>
<dbReference type="InterPro" id="IPR000626">
    <property type="entry name" value="Ubiquitin-like_dom"/>
</dbReference>
<proteinExistence type="predicted"/>
<protein>
    <submittedName>
        <fullName evidence="3">Ubiquitin-NA</fullName>
    </submittedName>
</protein>
<dbReference type="PANTHER" id="PTHR10666">
    <property type="entry name" value="UBIQUITIN"/>
    <property type="match status" value="1"/>
</dbReference>
<evidence type="ECO:0000259" key="2">
    <source>
        <dbReference type="PROSITE" id="PS50053"/>
    </source>
</evidence>
<evidence type="ECO:0000256" key="1">
    <source>
        <dbReference type="ARBA" id="ARBA00022499"/>
    </source>
</evidence>
<dbReference type="PROSITE" id="PS50053">
    <property type="entry name" value="UBIQUITIN_2"/>
    <property type="match status" value="1"/>
</dbReference>
<dbReference type="Pfam" id="PF00240">
    <property type="entry name" value="ubiquitin"/>
    <property type="match status" value="1"/>
</dbReference>
<dbReference type="InterPro" id="IPR029071">
    <property type="entry name" value="Ubiquitin-like_domsf"/>
</dbReference>
<dbReference type="PRINTS" id="PR00348">
    <property type="entry name" value="UBIQUITIN"/>
</dbReference>
<keyword evidence="1" id="KW-1017">Isopeptide bond</keyword>
<dbReference type="GO" id="GO:0003729">
    <property type="term" value="F:mRNA binding"/>
    <property type="evidence" value="ECO:0007669"/>
    <property type="project" value="UniProtKB-ARBA"/>
</dbReference>
<evidence type="ECO:0000313" key="4">
    <source>
        <dbReference type="Proteomes" id="UP000623129"/>
    </source>
</evidence>